<dbReference type="NCBIfam" id="TIGR04029">
    <property type="entry name" value="CMD_Avi_7170"/>
    <property type="match status" value="1"/>
</dbReference>
<dbReference type="EMBL" id="LAPV01000129">
    <property type="protein sequence ID" value="KKC32618.1"/>
    <property type="molecule type" value="Genomic_DNA"/>
</dbReference>
<accession>A0A0F5PVH5</accession>
<protein>
    <submittedName>
        <fullName evidence="1">Avi_7170 family CMD domain-containing protein</fullName>
    </submittedName>
    <submittedName>
        <fullName evidence="2">CMD domain protein, Avi_7170 family</fullName>
    </submittedName>
</protein>
<dbReference type="SUPFAM" id="SSF69118">
    <property type="entry name" value="AhpD-like"/>
    <property type="match status" value="1"/>
</dbReference>
<dbReference type="Proteomes" id="UP000033519">
    <property type="component" value="Unassembled WGS sequence"/>
</dbReference>
<dbReference type="OrthoDB" id="8718286at2"/>
<dbReference type="STRING" id="728005.SAMN04488059_10624"/>
<dbReference type="InterPro" id="IPR029032">
    <property type="entry name" value="AhpD-like"/>
</dbReference>
<dbReference type="AlphaFoldDB" id="A0A0F5PVH5"/>
<keyword evidence="3" id="KW-1185">Reference proteome</keyword>
<evidence type="ECO:0000313" key="3">
    <source>
        <dbReference type="Proteomes" id="UP000033519"/>
    </source>
</evidence>
<reference evidence="2 4" key="2">
    <citation type="submission" date="2016-10" db="EMBL/GenBank/DDBJ databases">
        <authorList>
            <person name="de Groot N.N."/>
        </authorList>
    </citation>
    <scope>NUCLEOTIDE SEQUENCE [LARGE SCALE GENOMIC DNA]</scope>
    <source>
        <strain evidence="2 4">CGMCC 1.10210</strain>
    </source>
</reference>
<gene>
    <name evidence="2" type="ORF">SAMN04488059_10624</name>
    <name evidence="1" type="ORF">WH91_12345</name>
</gene>
<dbReference type="RefSeq" id="WP_046171312.1">
    <property type="nucleotide sequence ID" value="NZ_FOMB01000006.1"/>
</dbReference>
<dbReference type="PATRIC" id="fig|728005.3.peg.628"/>
<evidence type="ECO:0000313" key="4">
    <source>
        <dbReference type="Proteomes" id="UP000182258"/>
    </source>
</evidence>
<dbReference type="EMBL" id="FOMB01000006">
    <property type="protein sequence ID" value="SFC50098.1"/>
    <property type="molecule type" value="Genomic_DNA"/>
</dbReference>
<organism evidence="2 4">
    <name type="scientific">Devosia psychrophila</name>
    <dbReference type="NCBI Taxonomy" id="728005"/>
    <lineage>
        <taxon>Bacteria</taxon>
        <taxon>Pseudomonadati</taxon>
        <taxon>Pseudomonadota</taxon>
        <taxon>Alphaproteobacteria</taxon>
        <taxon>Hyphomicrobiales</taxon>
        <taxon>Devosiaceae</taxon>
        <taxon>Devosia</taxon>
    </lineage>
</organism>
<proteinExistence type="predicted"/>
<dbReference type="Proteomes" id="UP000182258">
    <property type="component" value="Unassembled WGS sequence"/>
</dbReference>
<sequence length="222" mass="23317">MSAQHTDLIDQVLSITPGSRLDGLRRHREVARDNIQSAYLALFEPRDVTQVTLLERLAVASFVAGLHGQIVLADHYAHRLSLSQGGPVLAALLAAEIDAGEAKGPYGIYPAGPLSAENQAGPHYRVGADSRRLIGAKLSAALEHAHLLVFRPRDASREALQALLDAGWSTAAIVTLSQLVAYLAFQVRIVSGLAALASSSEQPVAANSDATFTAALAAGVNS</sequence>
<dbReference type="Gene3D" id="1.20.1290.10">
    <property type="entry name" value="AhpD-like"/>
    <property type="match status" value="1"/>
</dbReference>
<dbReference type="InterPro" id="IPR023982">
    <property type="entry name" value="CHP04029_CMD-like"/>
</dbReference>
<evidence type="ECO:0000313" key="1">
    <source>
        <dbReference type="EMBL" id="KKC32618.1"/>
    </source>
</evidence>
<evidence type="ECO:0000313" key="2">
    <source>
        <dbReference type="EMBL" id="SFC50098.1"/>
    </source>
</evidence>
<name>A0A0F5PVH5_9HYPH</name>
<reference evidence="1 3" key="1">
    <citation type="submission" date="2015-03" db="EMBL/GenBank/DDBJ databases">
        <authorList>
            <person name="Lepp D."/>
            <person name="Hassan Y.I."/>
            <person name="Li X.-Z."/>
            <person name="Zhou T."/>
        </authorList>
    </citation>
    <scope>NUCLEOTIDE SEQUENCE [LARGE SCALE GENOMIC DNA]</scope>
    <source>
        <strain evidence="1 3">Cr7-05</strain>
    </source>
</reference>